<evidence type="ECO:0000313" key="4">
    <source>
        <dbReference type="EMBL" id="GGF53766.1"/>
    </source>
</evidence>
<protein>
    <submittedName>
        <fullName evidence="4">Basic amino acid ABC transporter substrate-binding protein</fullName>
    </submittedName>
</protein>
<dbReference type="Gene3D" id="3.40.190.10">
    <property type="entry name" value="Periplasmic binding protein-like II"/>
    <property type="match status" value="2"/>
</dbReference>
<feature type="domain" description="Ionotropic glutamate receptor C-terminal" evidence="3">
    <location>
        <begin position="53"/>
        <end position="272"/>
    </location>
</feature>
<evidence type="ECO:0000259" key="3">
    <source>
        <dbReference type="SMART" id="SM00079"/>
    </source>
</evidence>
<evidence type="ECO:0000313" key="5">
    <source>
        <dbReference type="Proteomes" id="UP000649179"/>
    </source>
</evidence>
<name>A0A917BP50_9ACTN</name>
<accession>A0A917BP50</accession>
<dbReference type="SUPFAM" id="SSF53850">
    <property type="entry name" value="Periplasmic binding protein-like II"/>
    <property type="match status" value="1"/>
</dbReference>
<comment type="caution">
    <text evidence="4">The sequence shown here is derived from an EMBL/GenBank/DDBJ whole genome shotgun (WGS) entry which is preliminary data.</text>
</comment>
<dbReference type="AlphaFoldDB" id="A0A917BP50"/>
<proteinExistence type="predicted"/>
<dbReference type="InterPro" id="IPR001638">
    <property type="entry name" value="Solute-binding_3/MltF_N"/>
</dbReference>
<reference evidence="4" key="1">
    <citation type="journal article" date="2014" name="Int. J. Syst. Evol. Microbiol.">
        <title>Complete genome sequence of Corynebacterium casei LMG S-19264T (=DSM 44701T), isolated from a smear-ripened cheese.</title>
        <authorList>
            <consortium name="US DOE Joint Genome Institute (JGI-PGF)"/>
            <person name="Walter F."/>
            <person name="Albersmeier A."/>
            <person name="Kalinowski J."/>
            <person name="Ruckert C."/>
        </authorList>
    </citation>
    <scope>NUCLEOTIDE SEQUENCE</scope>
    <source>
        <strain evidence="4">CGMCC 1.16067</strain>
    </source>
</reference>
<dbReference type="Pfam" id="PF00497">
    <property type="entry name" value="SBP_bac_3"/>
    <property type="match status" value="1"/>
</dbReference>
<dbReference type="CDD" id="cd13624">
    <property type="entry name" value="PBP2_Arg_Lys_His"/>
    <property type="match status" value="1"/>
</dbReference>
<dbReference type="GO" id="GO:0016020">
    <property type="term" value="C:membrane"/>
    <property type="evidence" value="ECO:0007669"/>
    <property type="project" value="InterPro"/>
</dbReference>
<feature type="domain" description="Solute-binding protein family 3/N-terminal" evidence="2">
    <location>
        <begin position="53"/>
        <end position="273"/>
    </location>
</feature>
<keyword evidence="5" id="KW-1185">Reference proteome</keyword>
<dbReference type="SMART" id="SM00079">
    <property type="entry name" value="PBPe"/>
    <property type="match status" value="1"/>
</dbReference>
<dbReference type="PANTHER" id="PTHR35936">
    <property type="entry name" value="MEMBRANE-BOUND LYTIC MUREIN TRANSGLYCOSYLASE F"/>
    <property type="match status" value="1"/>
</dbReference>
<organism evidence="4 5">
    <name type="scientific">Marmoricola endophyticus</name>
    <dbReference type="NCBI Taxonomy" id="2040280"/>
    <lineage>
        <taxon>Bacteria</taxon>
        <taxon>Bacillati</taxon>
        <taxon>Actinomycetota</taxon>
        <taxon>Actinomycetes</taxon>
        <taxon>Propionibacteriales</taxon>
        <taxon>Nocardioidaceae</taxon>
        <taxon>Marmoricola</taxon>
    </lineage>
</organism>
<sequence>MGGITASGGYGLPMRTRLMTAAVSTAALALGLTACGSSGGTTESGVSLVKSGTLSVCTQLPYKPFEFQQGSDVVGFDISLMDELAKQLGVKVAVVQTPFEGIQSGQALNTKQCDIAAAGMTITDARKKVIGFSDPYFDATQALLVKKGGAKTLDDLAGKTIGVQQGTTGEIYTKKNAPKNANIRVFEDLGLLTTAVKTGQVDAAVQDNGPLLDYAKTNTDTEVTAEFDTGEQYGFGVSKNGGDKLKDAADKMLSEVKDDGTYDSLYKKWFGQAAPQS</sequence>
<dbReference type="Proteomes" id="UP000649179">
    <property type="component" value="Unassembled WGS sequence"/>
</dbReference>
<dbReference type="EMBL" id="BMKQ01000001">
    <property type="protein sequence ID" value="GGF53766.1"/>
    <property type="molecule type" value="Genomic_DNA"/>
</dbReference>
<dbReference type="SMART" id="SM00062">
    <property type="entry name" value="PBPb"/>
    <property type="match status" value="1"/>
</dbReference>
<evidence type="ECO:0000259" key="2">
    <source>
        <dbReference type="SMART" id="SM00062"/>
    </source>
</evidence>
<gene>
    <name evidence="4" type="ORF">GCM10011519_29600</name>
</gene>
<dbReference type="PANTHER" id="PTHR35936:SF17">
    <property type="entry name" value="ARGININE-BINDING EXTRACELLULAR PROTEIN ARTP"/>
    <property type="match status" value="1"/>
</dbReference>
<evidence type="ECO:0000256" key="1">
    <source>
        <dbReference type="ARBA" id="ARBA00022729"/>
    </source>
</evidence>
<dbReference type="InterPro" id="IPR001320">
    <property type="entry name" value="Iontro_rcpt_C"/>
</dbReference>
<keyword evidence="1" id="KW-0732">Signal</keyword>
<dbReference type="GO" id="GO:0015276">
    <property type="term" value="F:ligand-gated monoatomic ion channel activity"/>
    <property type="evidence" value="ECO:0007669"/>
    <property type="project" value="InterPro"/>
</dbReference>
<reference evidence="4" key="2">
    <citation type="submission" date="2020-09" db="EMBL/GenBank/DDBJ databases">
        <authorList>
            <person name="Sun Q."/>
            <person name="Zhou Y."/>
        </authorList>
    </citation>
    <scope>NUCLEOTIDE SEQUENCE</scope>
    <source>
        <strain evidence="4">CGMCC 1.16067</strain>
    </source>
</reference>